<gene>
    <name evidence="2" type="primary">Srgn</name>
    <name evidence="2" type="ORF">OCEOCE_R14858</name>
</gene>
<evidence type="ECO:0000256" key="1">
    <source>
        <dbReference type="SAM" id="MobiDB-lite"/>
    </source>
</evidence>
<keyword evidence="3" id="KW-1185">Reference proteome</keyword>
<evidence type="ECO:0000313" key="2">
    <source>
        <dbReference type="EMBL" id="NXF56328.1"/>
    </source>
</evidence>
<dbReference type="OrthoDB" id="9884289at2759"/>
<accession>A0A7K8UQK8</accession>
<name>A0A7K8UQK8_OCEOC</name>
<feature type="region of interest" description="Disordered" evidence="1">
    <location>
        <begin position="60"/>
        <end position="83"/>
    </location>
</feature>
<dbReference type="EMBL" id="VWZA01005979">
    <property type="protein sequence ID" value="NXF56328.1"/>
    <property type="molecule type" value="Genomic_DNA"/>
</dbReference>
<sequence length="83" mass="8942">APMQKARYKRVRCRLDAWSANCIEEKGPWFRLPAGGANRILPPTADLSLMKRHQELGDIFPLSDAESGSGSDAAAEAESASGL</sequence>
<organism evidence="2 3">
    <name type="scientific">Oceanites oceanicus</name>
    <name type="common">Wilson's storm petrel</name>
    <name type="synonym">Procellaria oceanica</name>
    <dbReference type="NCBI Taxonomy" id="79653"/>
    <lineage>
        <taxon>Eukaryota</taxon>
        <taxon>Metazoa</taxon>
        <taxon>Chordata</taxon>
        <taxon>Craniata</taxon>
        <taxon>Vertebrata</taxon>
        <taxon>Euteleostomi</taxon>
        <taxon>Archelosauria</taxon>
        <taxon>Archosauria</taxon>
        <taxon>Dinosauria</taxon>
        <taxon>Saurischia</taxon>
        <taxon>Theropoda</taxon>
        <taxon>Coelurosauria</taxon>
        <taxon>Aves</taxon>
        <taxon>Neognathae</taxon>
        <taxon>Neoaves</taxon>
        <taxon>Aequornithes</taxon>
        <taxon>Procellariiformes</taxon>
        <taxon>Hydrobatidae</taxon>
        <taxon>Oceanites</taxon>
    </lineage>
</organism>
<dbReference type="InterPro" id="IPR007455">
    <property type="entry name" value="Serglycin"/>
</dbReference>
<dbReference type="AlphaFoldDB" id="A0A7K8UQK8"/>
<comment type="caution">
    <text evidence="2">The sequence shown here is derived from an EMBL/GenBank/DDBJ whole genome shotgun (WGS) entry which is preliminary data.</text>
</comment>
<evidence type="ECO:0000313" key="3">
    <source>
        <dbReference type="Proteomes" id="UP000569728"/>
    </source>
</evidence>
<reference evidence="2 3" key="1">
    <citation type="submission" date="2019-09" db="EMBL/GenBank/DDBJ databases">
        <title>Bird 10,000 Genomes (B10K) Project - Family phase.</title>
        <authorList>
            <person name="Zhang G."/>
        </authorList>
    </citation>
    <scope>NUCLEOTIDE SEQUENCE [LARGE SCALE GENOMIC DNA]</scope>
    <source>
        <strain evidence="2">B10K-CU-031-11</strain>
        <tissue evidence="2">Muscle</tissue>
    </source>
</reference>
<dbReference type="Pfam" id="PF04360">
    <property type="entry name" value="Serglycin"/>
    <property type="match status" value="1"/>
</dbReference>
<proteinExistence type="predicted"/>
<protein>
    <submittedName>
        <fullName evidence="2">SRGN protein</fullName>
    </submittedName>
</protein>
<feature type="non-terminal residue" evidence="2">
    <location>
        <position position="83"/>
    </location>
</feature>
<dbReference type="Proteomes" id="UP000569728">
    <property type="component" value="Unassembled WGS sequence"/>
</dbReference>
<feature type="non-terminal residue" evidence="2">
    <location>
        <position position="1"/>
    </location>
</feature>
<feature type="compositionally biased region" description="Low complexity" evidence="1">
    <location>
        <begin position="63"/>
        <end position="83"/>
    </location>
</feature>